<comment type="similarity">
    <text evidence="3">Belongs to the methyl-accepting chemotaxis (MCP) protein family.</text>
</comment>
<keyword evidence="5" id="KW-0472">Membrane</keyword>
<dbReference type="eggNOG" id="COG0840">
    <property type="taxonomic scope" value="Bacteria"/>
</dbReference>
<dbReference type="STRING" id="62928.azo1453"/>
<dbReference type="GO" id="GO:0004888">
    <property type="term" value="F:transmembrane signaling receptor activity"/>
    <property type="evidence" value="ECO:0007669"/>
    <property type="project" value="InterPro"/>
</dbReference>
<name>A1K5G5_AZOSB</name>
<evidence type="ECO:0000313" key="10">
    <source>
        <dbReference type="Proteomes" id="UP000002588"/>
    </source>
</evidence>
<reference evidence="9 10" key="1">
    <citation type="journal article" date="2006" name="Nat. Biotechnol.">
        <title>Complete genome of the mutualistic, N2-fixing grass endophyte Azoarcus sp. strain BH72.</title>
        <authorList>
            <person name="Krause A."/>
            <person name="Ramakumar A."/>
            <person name="Bartels D."/>
            <person name="Battistoni F."/>
            <person name="Bekel T."/>
            <person name="Boch J."/>
            <person name="Boehm M."/>
            <person name="Friedrich F."/>
            <person name="Hurek T."/>
            <person name="Krause L."/>
            <person name="Linke B."/>
            <person name="McHardy A.C."/>
            <person name="Sarkar A."/>
            <person name="Schneiker S."/>
            <person name="Syed A.A."/>
            <person name="Thauer R."/>
            <person name="Vorhoelter F.-J."/>
            <person name="Weidner S."/>
            <person name="Puehler A."/>
            <person name="Reinhold-Hurek B."/>
            <person name="Kaiser O."/>
            <person name="Goesmann A."/>
        </authorList>
    </citation>
    <scope>NUCLEOTIDE SEQUENCE [LARGE SCALE GENOMIC DNA]</scope>
    <source>
        <strain evidence="9 10">BH72</strain>
    </source>
</reference>
<dbReference type="SUPFAM" id="SSF58104">
    <property type="entry name" value="Methyl-accepting chemotaxis protein (MCP) signaling domain"/>
    <property type="match status" value="1"/>
</dbReference>
<dbReference type="InterPro" id="IPR004089">
    <property type="entry name" value="MCPsignal_dom"/>
</dbReference>
<keyword evidence="5" id="KW-0812">Transmembrane</keyword>
<evidence type="ECO:0000256" key="3">
    <source>
        <dbReference type="ARBA" id="ARBA00029447"/>
    </source>
</evidence>
<dbReference type="Gene3D" id="1.10.287.950">
    <property type="entry name" value="Methyl-accepting chemotaxis protein"/>
    <property type="match status" value="1"/>
</dbReference>
<evidence type="ECO:0000259" key="8">
    <source>
        <dbReference type="PROSITE" id="PS50885"/>
    </source>
</evidence>
<dbReference type="InterPro" id="IPR035965">
    <property type="entry name" value="PAS-like_dom_sf"/>
</dbReference>
<evidence type="ECO:0000256" key="5">
    <source>
        <dbReference type="SAM" id="Phobius"/>
    </source>
</evidence>
<dbReference type="Gene3D" id="3.30.450.20">
    <property type="entry name" value="PAS domain"/>
    <property type="match status" value="1"/>
</dbReference>
<dbReference type="SMART" id="SM00304">
    <property type="entry name" value="HAMP"/>
    <property type="match status" value="3"/>
</dbReference>
<evidence type="ECO:0000256" key="1">
    <source>
        <dbReference type="ARBA" id="ARBA00004370"/>
    </source>
</evidence>
<dbReference type="Pfam" id="PF13188">
    <property type="entry name" value="PAS_8"/>
    <property type="match status" value="1"/>
</dbReference>
<comment type="subcellular location">
    <subcellularLocation>
        <location evidence="1">Membrane</location>
    </subcellularLocation>
</comment>
<keyword evidence="10" id="KW-1185">Reference proteome</keyword>
<dbReference type="PROSITE" id="PS50885">
    <property type="entry name" value="HAMP"/>
    <property type="match status" value="1"/>
</dbReference>
<dbReference type="GO" id="GO:0006935">
    <property type="term" value="P:chemotaxis"/>
    <property type="evidence" value="ECO:0007669"/>
    <property type="project" value="InterPro"/>
</dbReference>
<keyword evidence="2" id="KW-0488">Methylation</keyword>
<keyword evidence="5" id="KW-1133">Transmembrane helix</keyword>
<dbReference type="InterPro" id="IPR051310">
    <property type="entry name" value="MCP_chemotaxis"/>
</dbReference>
<dbReference type="FunFam" id="1.10.287.950:FF:000001">
    <property type="entry name" value="Methyl-accepting chemotaxis sensory transducer"/>
    <property type="match status" value="1"/>
</dbReference>
<dbReference type="InterPro" id="IPR000014">
    <property type="entry name" value="PAS"/>
</dbReference>
<organism evidence="9 10">
    <name type="scientific">Azoarcus sp. (strain BH72)</name>
    <dbReference type="NCBI Taxonomy" id="418699"/>
    <lineage>
        <taxon>Bacteria</taxon>
        <taxon>Pseudomonadati</taxon>
        <taxon>Pseudomonadota</taxon>
        <taxon>Betaproteobacteria</taxon>
        <taxon>Rhodocyclales</taxon>
        <taxon>Zoogloeaceae</taxon>
        <taxon>Azoarcus</taxon>
    </lineage>
</organism>
<dbReference type="RefSeq" id="WP_011765186.1">
    <property type="nucleotide sequence ID" value="NC_008702.1"/>
</dbReference>
<proteinExistence type="inferred from homology"/>
<dbReference type="PROSITE" id="PS50112">
    <property type="entry name" value="PAS"/>
    <property type="match status" value="1"/>
</dbReference>
<gene>
    <name evidence="9" type="primary">tsr</name>
    <name evidence="9" type="ordered locus">azo1453</name>
</gene>
<dbReference type="PANTHER" id="PTHR43531:SF14">
    <property type="entry name" value="METHYL-ACCEPTING CHEMOTAXIS PROTEIN I-RELATED"/>
    <property type="match status" value="1"/>
</dbReference>
<dbReference type="AlphaFoldDB" id="A1K5G5"/>
<dbReference type="PANTHER" id="PTHR43531">
    <property type="entry name" value="PROTEIN ICFG"/>
    <property type="match status" value="1"/>
</dbReference>
<accession>A1K5G5</accession>
<evidence type="ECO:0000256" key="2">
    <source>
        <dbReference type="ARBA" id="ARBA00022481"/>
    </source>
</evidence>
<dbReference type="Pfam" id="PF00015">
    <property type="entry name" value="MCPsignal"/>
    <property type="match status" value="1"/>
</dbReference>
<dbReference type="GO" id="GO:0005886">
    <property type="term" value="C:plasma membrane"/>
    <property type="evidence" value="ECO:0007669"/>
    <property type="project" value="TreeGrafter"/>
</dbReference>
<dbReference type="InterPro" id="IPR003660">
    <property type="entry name" value="HAMP_dom"/>
</dbReference>
<sequence length="624" mass="65303">MRPTYVSAPVVPGPFERLPIAGKLLLVAMLPACGALGLLFSPAESGGRGAVMALSALLILAGFALALWLAVYLERRMQRLAARVRGFAEGELNARPREIGDGDALTALWQGIERSLGTLSERFSASAAEADYNRLIREALDTAATSVMIADTGGTIVYMNAAGLRLLERVQMEMGGALPGGVRADQIVGSSFDVFHRQPEVQRQRIAAMVGTHSAEIRLGARSLRQQATPVFDADGLRAGTVVEWSDITAEVGVRAELAGLVEAAAAGDFSRRLPVENKSGFFLQLAEGLNRLMGEISGSVDAVARVLNAVARGDLTERIEGEYRGTFGQLQHDANATVLRLREVVGRIQDSAVAINRAAREIAAGNGELSTRTEQQASALEETASSMEELSATVRQTADNARAANGLALGAHAVAGRGGEAMRRVVSTMGEIEHSARKIGDIVGVIDALAFQTNILALNAAVEAARAGEQGRGFAVVAAEVRSLAQRSAQSAREVKALIGESVERVEHGVKLVDDAGRTVDEVVSAFGQVATLMSEIAGASGEQSAGIGQVCMAVGQMDEMTQHNAALVEEAAAAAISLEEQARELVDVVGVFRIGEAAPALRVLPRGTGVRGGGARGRGGQP</sequence>
<feature type="transmembrane region" description="Helical" evidence="5">
    <location>
        <begin position="20"/>
        <end position="40"/>
    </location>
</feature>
<feature type="transmembrane region" description="Helical" evidence="5">
    <location>
        <begin position="52"/>
        <end position="73"/>
    </location>
</feature>
<dbReference type="SUPFAM" id="SSF55785">
    <property type="entry name" value="PYP-like sensor domain (PAS domain)"/>
    <property type="match status" value="1"/>
</dbReference>
<dbReference type="HOGENOM" id="CLU_000445_107_1_4"/>
<dbReference type="CDD" id="cd11386">
    <property type="entry name" value="MCP_signal"/>
    <property type="match status" value="1"/>
</dbReference>
<dbReference type="PRINTS" id="PR00260">
    <property type="entry name" value="CHEMTRNSDUCR"/>
</dbReference>
<dbReference type="PROSITE" id="PS50111">
    <property type="entry name" value="CHEMOTAXIS_TRANSDUC_2"/>
    <property type="match status" value="1"/>
</dbReference>
<evidence type="ECO:0000259" key="7">
    <source>
        <dbReference type="PROSITE" id="PS50112"/>
    </source>
</evidence>
<keyword evidence="4" id="KW-0807">Transducer</keyword>
<evidence type="ECO:0000313" key="9">
    <source>
        <dbReference type="EMBL" id="CAL94070.1"/>
    </source>
</evidence>
<dbReference type="Proteomes" id="UP000002588">
    <property type="component" value="Chromosome"/>
</dbReference>
<feature type="domain" description="Methyl-accepting transducer" evidence="6">
    <location>
        <begin position="352"/>
        <end position="581"/>
    </location>
</feature>
<feature type="domain" description="PAS" evidence="7">
    <location>
        <begin position="132"/>
        <end position="176"/>
    </location>
</feature>
<protein>
    <submittedName>
        <fullName evidence="9">Serine chemoreceptor protein</fullName>
    </submittedName>
</protein>
<evidence type="ECO:0000259" key="6">
    <source>
        <dbReference type="PROSITE" id="PS50111"/>
    </source>
</evidence>
<evidence type="ECO:0000256" key="4">
    <source>
        <dbReference type="PROSITE-ProRule" id="PRU00284"/>
    </source>
</evidence>
<feature type="domain" description="HAMP" evidence="8">
    <location>
        <begin position="295"/>
        <end position="347"/>
    </location>
</feature>
<dbReference type="Pfam" id="PF18947">
    <property type="entry name" value="HAMP_2"/>
    <property type="match status" value="1"/>
</dbReference>
<dbReference type="InterPro" id="IPR004090">
    <property type="entry name" value="Chemotax_Me-accpt_rcpt"/>
</dbReference>
<dbReference type="EMBL" id="AM406670">
    <property type="protein sequence ID" value="CAL94070.1"/>
    <property type="molecule type" value="Genomic_DNA"/>
</dbReference>
<dbReference type="GO" id="GO:0007165">
    <property type="term" value="P:signal transduction"/>
    <property type="evidence" value="ECO:0007669"/>
    <property type="project" value="UniProtKB-KW"/>
</dbReference>
<dbReference type="SMART" id="SM00283">
    <property type="entry name" value="MA"/>
    <property type="match status" value="1"/>
</dbReference>
<dbReference type="KEGG" id="azo:azo1453"/>